<proteinExistence type="predicted"/>
<reference evidence="1 2" key="1">
    <citation type="journal article" date="2018" name="J. Allergy Clin. Immunol.">
        <title>High-quality assembly of Dermatophagoides pteronyssinus genome and transcriptome reveals a wide range of novel allergens.</title>
        <authorList>
            <person name="Liu X.Y."/>
            <person name="Yang K.Y."/>
            <person name="Wang M.Q."/>
            <person name="Kwok J.S."/>
            <person name="Zeng X."/>
            <person name="Yang Z."/>
            <person name="Xiao X.J."/>
            <person name="Lau C.P."/>
            <person name="Li Y."/>
            <person name="Huang Z.M."/>
            <person name="Ba J.G."/>
            <person name="Yim A.K."/>
            <person name="Ouyang C.Y."/>
            <person name="Ngai S.M."/>
            <person name="Chan T.F."/>
            <person name="Leung E.L."/>
            <person name="Liu L."/>
            <person name="Liu Z.G."/>
            <person name="Tsui S.K."/>
        </authorList>
    </citation>
    <scope>NUCLEOTIDE SEQUENCE [LARGE SCALE GENOMIC DNA]</scope>
    <source>
        <strain evidence="1">Derp</strain>
    </source>
</reference>
<gene>
    <name evidence="1" type="ORF">DERP_002850</name>
</gene>
<name>A0ABQ8JW99_DERPT</name>
<protein>
    <submittedName>
        <fullName evidence="1">Uncharacterized protein</fullName>
    </submittedName>
</protein>
<evidence type="ECO:0000313" key="2">
    <source>
        <dbReference type="Proteomes" id="UP000887458"/>
    </source>
</evidence>
<evidence type="ECO:0000313" key="1">
    <source>
        <dbReference type="EMBL" id="KAH9426750.1"/>
    </source>
</evidence>
<sequence>MKPYFVSTIQQWHRILEYVDVKILDTLKSIFDSILFIIRQYSINANVIDVVVNGYDHCHNSSNESIALNNKIGCLEFIQPTQPTTQQQSCQDIDLYHKHNLRQS</sequence>
<reference evidence="1 2" key="2">
    <citation type="journal article" date="2022" name="Mol. Biol. Evol.">
        <title>Comparative Genomics Reveals Insights into the Divergent Evolution of Astigmatic Mites and Household Pest Adaptations.</title>
        <authorList>
            <person name="Xiong Q."/>
            <person name="Wan A.T."/>
            <person name="Liu X."/>
            <person name="Fung C.S."/>
            <person name="Xiao X."/>
            <person name="Malainual N."/>
            <person name="Hou J."/>
            <person name="Wang L."/>
            <person name="Wang M."/>
            <person name="Yang K.Y."/>
            <person name="Cui Y."/>
            <person name="Leung E.L."/>
            <person name="Nong W."/>
            <person name="Shin S.K."/>
            <person name="Au S.W."/>
            <person name="Jeong K.Y."/>
            <person name="Chew F.T."/>
            <person name="Hui J.H."/>
            <person name="Leung T.F."/>
            <person name="Tungtrongchitr A."/>
            <person name="Zhong N."/>
            <person name="Liu Z."/>
            <person name="Tsui S.K."/>
        </authorList>
    </citation>
    <scope>NUCLEOTIDE SEQUENCE [LARGE SCALE GENOMIC DNA]</scope>
    <source>
        <strain evidence="1">Derp</strain>
    </source>
</reference>
<dbReference type="EMBL" id="NJHN03000008">
    <property type="protein sequence ID" value="KAH9426750.1"/>
    <property type="molecule type" value="Genomic_DNA"/>
</dbReference>
<comment type="caution">
    <text evidence="1">The sequence shown here is derived from an EMBL/GenBank/DDBJ whole genome shotgun (WGS) entry which is preliminary data.</text>
</comment>
<dbReference type="Proteomes" id="UP000887458">
    <property type="component" value="Unassembled WGS sequence"/>
</dbReference>
<keyword evidence="2" id="KW-1185">Reference proteome</keyword>
<accession>A0ABQ8JW99</accession>
<organism evidence="1 2">
    <name type="scientific">Dermatophagoides pteronyssinus</name>
    <name type="common">European house dust mite</name>
    <dbReference type="NCBI Taxonomy" id="6956"/>
    <lineage>
        <taxon>Eukaryota</taxon>
        <taxon>Metazoa</taxon>
        <taxon>Ecdysozoa</taxon>
        <taxon>Arthropoda</taxon>
        <taxon>Chelicerata</taxon>
        <taxon>Arachnida</taxon>
        <taxon>Acari</taxon>
        <taxon>Acariformes</taxon>
        <taxon>Sarcoptiformes</taxon>
        <taxon>Astigmata</taxon>
        <taxon>Psoroptidia</taxon>
        <taxon>Analgoidea</taxon>
        <taxon>Pyroglyphidae</taxon>
        <taxon>Dermatophagoidinae</taxon>
        <taxon>Dermatophagoides</taxon>
    </lineage>
</organism>